<evidence type="ECO:0000313" key="2">
    <source>
        <dbReference type="Proteomes" id="UP001204562"/>
    </source>
</evidence>
<dbReference type="SUPFAM" id="SSF49899">
    <property type="entry name" value="Concanavalin A-like lectins/glucanases"/>
    <property type="match status" value="1"/>
</dbReference>
<evidence type="ECO:0000313" key="1">
    <source>
        <dbReference type="EMBL" id="MCQ4771907.1"/>
    </source>
</evidence>
<name>A0AAW5JSG3_9FIRM</name>
<reference evidence="1" key="1">
    <citation type="submission" date="2022-06" db="EMBL/GenBank/DDBJ databases">
        <title>Isolation of gut microbiota from human fecal samples.</title>
        <authorList>
            <person name="Pamer E.G."/>
            <person name="Barat B."/>
            <person name="Waligurski E."/>
            <person name="Medina S."/>
            <person name="Paddock L."/>
            <person name="Mostad J."/>
        </authorList>
    </citation>
    <scope>NUCLEOTIDE SEQUENCE</scope>
    <source>
        <strain evidence="1">DFI.9.91</strain>
    </source>
</reference>
<organism evidence="1 2">
    <name type="scientific">Intestinimonas massiliensis</name>
    <name type="common">ex Afouda et al. 2020</name>
    <dbReference type="NCBI Taxonomy" id="1673721"/>
    <lineage>
        <taxon>Bacteria</taxon>
        <taxon>Bacillati</taxon>
        <taxon>Bacillota</taxon>
        <taxon>Clostridia</taxon>
        <taxon>Eubacteriales</taxon>
        <taxon>Intestinimonas</taxon>
    </lineage>
</organism>
<gene>
    <name evidence="1" type="ORF">NE579_15910</name>
</gene>
<accession>A0AAW5JSG3</accession>
<dbReference type="Gene3D" id="2.60.120.200">
    <property type="match status" value="1"/>
</dbReference>
<comment type="caution">
    <text evidence="1">The sequence shown here is derived from an EMBL/GenBank/DDBJ whole genome shotgun (WGS) entry which is preliminary data.</text>
</comment>
<dbReference type="Proteomes" id="UP001204562">
    <property type="component" value="Unassembled WGS sequence"/>
</dbReference>
<protein>
    <submittedName>
        <fullName evidence="1">Uncharacterized protein</fullName>
    </submittedName>
</protein>
<dbReference type="InterPro" id="IPR013320">
    <property type="entry name" value="ConA-like_dom_sf"/>
</dbReference>
<dbReference type="AlphaFoldDB" id="A0AAW5JSG3"/>
<dbReference type="RefSeq" id="WP_256304937.1">
    <property type="nucleotide sequence ID" value="NZ_JANFYS010000115.1"/>
</dbReference>
<proteinExistence type="predicted"/>
<sequence>DFTLQFRYYQASQADTLTNRENYIKLGNTQVLTWDEATLYKSTSTSMGPLSIGSWQESAITRSGGYLYFYHNGLCIGSLSTSAVFTEYITFHFGSTSRSYSMLDELRVLNYAIASGTGSS</sequence>
<feature type="non-terminal residue" evidence="1">
    <location>
        <position position="1"/>
    </location>
</feature>
<dbReference type="EMBL" id="JANFYS010000115">
    <property type="protein sequence ID" value="MCQ4771907.1"/>
    <property type="molecule type" value="Genomic_DNA"/>
</dbReference>